<name>A0ABU8NWM9_9CORY</name>
<reference evidence="1 2" key="1">
    <citation type="submission" date="2024-02" db="EMBL/GenBank/DDBJ databases">
        <title>Whole genome sequencing and characterization of Corynebacterium isolated from the ocular surface of dry eye disease sufferers.</title>
        <authorList>
            <person name="Naqvi M."/>
        </authorList>
    </citation>
    <scope>NUCLEOTIDE SEQUENCE [LARGE SCALE GENOMIC DNA]</scope>
    <source>
        <strain evidence="1 2">PCRF</strain>
    </source>
</reference>
<sequence>MAQHVRNASDVIDRNILVTSTDRGFLSQNILSQLRNLVEGLIVYAHVTDRSVTYNVLEQFSPALDVAKSDACYQILTRFHAMLQISTSHYTSNPDGSERLMLKYYEYLIRIRDLAKRKFGLYILRNLERFPLHEDAALRFYYEKIAERVESLKNEQFTGKTERY</sequence>
<accession>A0ABU8NWM9</accession>
<dbReference type="RefSeq" id="WP_337889287.1">
    <property type="nucleotide sequence ID" value="NZ_JBAHVI010000001.1"/>
</dbReference>
<keyword evidence="2" id="KW-1185">Reference proteome</keyword>
<gene>
    <name evidence="1" type="ORF">V5S96_03470</name>
</gene>
<dbReference type="EMBL" id="JBAHVJ010000003">
    <property type="protein sequence ID" value="MEJ4099421.1"/>
    <property type="molecule type" value="Genomic_DNA"/>
</dbReference>
<proteinExistence type="predicted"/>
<organism evidence="1 2">
    <name type="scientific">Corynebacterium mastitidis</name>
    <dbReference type="NCBI Taxonomy" id="161890"/>
    <lineage>
        <taxon>Bacteria</taxon>
        <taxon>Bacillati</taxon>
        <taxon>Actinomycetota</taxon>
        <taxon>Actinomycetes</taxon>
        <taxon>Mycobacteriales</taxon>
        <taxon>Corynebacteriaceae</taxon>
        <taxon>Corynebacterium</taxon>
    </lineage>
</organism>
<protein>
    <submittedName>
        <fullName evidence="1">Uncharacterized protein</fullName>
    </submittedName>
</protein>
<evidence type="ECO:0000313" key="1">
    <source>
        <dbReference type="EMBL" id="MEJ4099421.1"/>
    </source>
</evidence>
<dbReference type="Proteomes" id="UP001359781">
    <property type="component" value="Unassembled WGS sequence"/>
</dbReference>
<comment type="caution">
    <text evidence="1">The sequence shown here is derived from an EMBL/GenBank/DDBJ whole genome shotgun (WGS) entry which is preliminary data.</text>
</comment>
<evidence type="ECO:0000313" key="2">
    <source>
        <dbReference type="Proteomes" id="UP001359781"/>
    </source>
</evidence>